<dbReference type="Proteomes" id="UP000249464">
    <property type="component" value="Unassembled WGS sequence"/>
</dbReference>
<accession>A0A2X0LXF2</accession>
<evidence type="ECO:0000313" key="1">
    <source>
        <dbReference type="EMBL" id="SGY28857.1"/>
    </source>
</evidence>
<dbReference type="AlphaFoldDB" id="A0A2X0LXF2"/>
<keyword evidence="2" id="KW-1185">Reference proteome</keyword>
<organism evidence="1 2">
    <name type="scientific">Microbotryum silenes-dioicae</name>
    <dbReference type="NCBI Taxonomy" id="796604"/>
    <lineage>
        <taxon>Eukaryota</taxon>
        <taxon>Fungi</taxon>
        <taxon>Dikarya</taxon>
        <taxon>Basidiomycota</taxon>
        <taxon>Pucciniomycotina</taxon>
        <taxon>Microbotryomycetes</taxon>
        <taxon>Microbotryales</taxon>
        <taxon>Microbotryaceae</taxon>
        <taxon>Microbotryum</taxon>
    </lineage>
</organism>
<protein>
    <submittedName>
        <fullName evidence="1">BQ5605_C002g00973 protein</fullName>
    </submittedName>
</protein>
<dbReference type="EMBL" id="FQNC01000041">
    <property type="protein sequence ID" value="SGY28857.1"/>
    <property type="molecule type" value="Genomic_DNA"/>
</dbReference>
<reference evidence="1 2" key="1">
    <citation type="submission" date="2016-11" db="EMBL/GenBank/DDBJ databases">
        <authorList>
            <person name="Jaros S."/>
            <person name="Januszkiewicz K."/>
            <person name="Wedrychowicz H."/>
        </authorList>
    </citation>
    <scope>NUCLEOTIDE SEQUENCE [LARGE SCALE GENOMIC DNA]</scope>
</reference>
<name>A0A2X0LXF2_9BASI</name>
<proteinExistence type="predicted"/>
<evidence type="ECO:0000313" key="2">
    <source>
        <dbReference type="Proteomes" id="UP000249464"/>
    </source>
</evidence>
<sequence>MFAPFRAVVVSVDSALLKRKAAAVVVEFISEATPGRLAFGTDPFLSSDYGRISDGAKLDPLNENIRAIVESGPAKVVQDGGGSQSGCFAPTVLQIKNKFKSYGFEAPTKTSAATLVAPFTASKVKAVDSLAPSASTLDSVAHPFEGCLADRGIDHDDGHNRYGLQWL</sequence>
<gene>
    <name evidence="1" type="primary">BQ5605_C002g00973</name>
    <name evidence="1" type="ORF">BQ5605_C002G00973</name>
</gene>